<keyword evidence="4" id="KW-0479">Metal-binding</keyword>
<dbReference type="EMBL" id="LSYV01000002">
    <property type="protein sequence ID" value="KXZ56580.1"/>
    <property type="molecule type" value="Genomic_DNA"/>
</dbReference>
<dbReference type="GO" id="GO:0016491">
    <property type="term" value="F:oxidoreductase activity"/>
    <property type="evidence" value="ECO:0007669"/>
    <property type="project" value="UniProtKB-KW"/>
</dbReference>
<keyword evidence="8" id="KW-0411">Iron-sulfur</keyword>
<dbReference type="GO" id="GO:0051537">
    <property type="term" value="F:2 iron, 2 sulfur cluster binding"/>
    <property type="evidence" value="ECO:0007669"/>
    <property type="project" value="UniProtKB-KW"/>
</dbReference>
<evidence type="ECO:0000256" key="7">
    <source>
        <dbReference type="ARBA" id="ARBA00023004"/>
    </source>
</evidence>
<evidence type="ECO:0000256" key="11">
    <source>
        <dbReference type="SAM" id="Phobius"/>
    </source>
</evidence>
<gene>
    <name evidence="13" type="ORF">GPECTOR_1g521</name>
</gene>
<keyword evidence="5 11" id="KW-1133">Transmembrane helix</keyword>
<comment type="subcellular location">
    <subcellularLocation>
        <location evidence="1">Membrane</location>
    </subcellularLocation>
</comment>
<evidence type="ECO:0000256" key="8">
    <source>
        <dbReference type="ARBA" id="ARBA00023014"/>
    </source>
</evidence>
<feature type="region of interest" description="Disordered" evidence="10">
    <location>
        <begin position="301"/>
        <end position="341"/>
    </location>
</feature>
<feature type="region of interest" description="Disordered" evidence="10">
    <location>
        <begin position="1"/>
        <end position="29"/>
    </location>
</feature>
<dbReference type="SUPFAM" id="SSF50022">
    <property type="entry name" value="ISP domain"/>
    <property type="match status" value="2"/>
</dbReference>
<evidence type="ECO:0000256" key="4">
    <source>
        <dbReference type="ARBA" id="ARBA00022723"/>
    </source>
</evidence>
<organism evidence="13 14">
    <name type="scientific">Gonium pectorale</name>
    <name type="common">Green alga</name>
    <dbReference type="NCBI Taxonomy" id="33097"/>
    <lineage>
        <taxon>Eukaryota</taxon>
        <taxon>Viridiplantae</taxon>
        <taxon>Chlorophyta</taxon>
        <taxon>core chlorophytes</taxon>
        <taxon>Chlorophyceae</taxon>
        <taxon>CS clade</taxon>
        <taxon>Chlamydomonadales</taxon>
        <taxon>Volvocaceae</taxon>
        <taxon>Gonium</taxon>
    </lineage>
</organism>
<evidence type="ECO:0000256" key="10">
    <source>
        <dbReference type="SAM" id="MobiDB-lite"/>
    </source>
</evidence>
<dbReference type="Pfam" id="PF00355">
    <property type="entry name" value="Rieske"/>
    <property type="match status" value="2"/>
</dbReference>
<dbReference type="PROSITE" id="PS51296">
    <property type="entry name" value="RIESKE"/>
    <property type="match status" value="2"/>
</dbReference>
<dbReference type="GO" id="GO:0046872">
    <property type="term" value="F:metal ion binding"/>
    <property type="evidence" value="ECO:0007669"/>
    <property type="project" value="UniProtKB-KW"/>
</dbReference>
<name>A0A150H4Q3_GONPE</name>
<dbReference type="Proteomes" id="UP000075714">
    <property type="component" value="Unassembled WGS sequence"/>
</dbReference>
<dbReference type="SUPFAM" id="SSF55961">
    <property type="entry name" value="Bet v1-like"/>
    <property type="match status" value="2"/>
</dbReference>
<feature type="transmembrane region" description="Helical" evidence="11">
    <location>
        <begin position="516"/>
        <end position="536"/>
    </location>
</feature>
<feature type="transmembrane region" description="Helical" evidence="11">
    <location>
        <begin position="1029"/>
        <end position="1047"/>
    </location>
</feature>
<dbReference type="GO" id="GO:0016020">
    <property type="term" value="C:membrane"/>
    <property type="evidence" value="ECO:0007669"/>
    <property type="project" value="UniProtKB-SubCell"/>
</dbReference>
<feature type="domain" description="Rieske" evidence="12">
    <location>
        <begin position="540"/>
        <end position="657"/>
    </location>
</feature>
<feature type="transmembrane region" description="Helical" evidence="11">
    <location>
        <begin position="480"/>
        <end position="504"/>
    </location>
</feature>
<evidence type="ECO:0000256" key="6">
    <source>
        <dbReference type="ARBA" id="ARBA00023002"/>
    </source>
</evidence>
<dbReference type="InterPro" id="IPR017941">
    <property type="entry name" value="Rieske_2Fe-2S"/>
</dbReference>
<protein>
    <recommendedName>
        <fullName evidence="12">Rieske domain-containing protein</fullName>
    </recommendedName>
</protein>
<evidence type="ECO:0000256" key="5">
    <source>
        <dbReference type="ARBA" id="ARBA00022989"/>
    </source>
</evidence>
<accession>A0A150H4Q3</accession>
<evidence type="ECO:0000313" key="13">
    <source>
        <dbReference type="EMBL" id="KXZ56580.1"/>
    </source>
</evidence>
<evidence type="ECO:0000313" key="14">
    <source>
        <dbReference type="Proteomes" id="UP000075714"/>
    </source>
</evidence>
<keyword evidence="14" id="KW-1185">Reference proteome</keyword>
<dbReference type="GO" id="GO:0005737">
    <property type="term" value="C:cytoplasm"/>
    <property type="evidence" value="ECO:0007669"/>
    <property type="project" value="TreeGrafter"/>
</dbReference>
<dbReference type="Gene3D" id="2.102.10.10">
    <property type="entry name" value="Rieske [2Fe-2S] iron-sulphur domain"/>
    <property type="match status" value="2"/>
</dbReference>
<dbReference type="AlphaFoldDB" id="A0A150H4Q3"/>
<feature type="region of interest" description="Disordered" evidence="10">
    <location>
        <begin position="931"/>
        <end position="950"/>
    </location>
</feature>
<evidence type="ECO:0000256" key="9">
    <source>
        <dbReference type="ARBA" id="ARBA00023136"/>
    </source>
</evidence>
<keyword evidence="7" id="KW-0408">Iron</keyword>
<evidence type="ECO:0000256" key="1">
    <source>
        <dbReference type="ARBA" id="ARBA00004370"/>
    </source>
</evidence>
<dbReference type="PANTHER" id="PTHR21266:SF32">
    <property type="entry name" value="CHOLESTEROL 7-DESATURASE NVD"/>
    <property type="match status" value="1"/>
</dbReference>
<dbReference type="PANTHER" id="PTHR21266">
    <property type="entry name" value="IRON-SULFUR DOMAIN CONTAINING PROTEIN"/>
    <property type="match status" value="1"/>
</dbReference>
<comment type="caution">
    <text evidence="13">The sequence shown here is derived from an EMBL/GenBank/DDBJ whole genome shotgun (WGS) entry which is preliminary data.</text>
</comment>
<feature type="region of interest" description="Disordered" evidence="10">
    <location>
        <begin position="802"/>
        <end position="836"/>
    </location>
</feature>
<proteinExistence type="predicted"/>
<evidence type="ECO:0000256" key="3">
    <source>
        <dbReference type="ARBA" id="ARBA00022714"/>
    </source>
</evidence>
<evidence type="ECO:0000256" key="2">
    <source>
        <dbReference type="ARBA" id="ARBA00022692"/>
    </source>
</evidence>
<keyword evidence="2 11" id="KW-0812">Transmembrane</keyword>
<feature type="transmembrane region" description="Helical" evidence="11">
    <location>
        <begin position="994"/>
        <end position="1017"/>
    </location>
</feature>
<evidence type="ECO:0000259" key="12">
    <source>
        <dbReference type="PROSITE" id="PS51296"/>
    </source>
</evidence>
<sequence length="1076" mass="116943">MPSALSDASAKYAEARATPSPAPGSGPAAGPYAWSRHWVPVSPLSYLDPSRPTPVTLLGESLVVWRRAQAGEQPPAWVVMRDACPHRLAPLSEGRLEAGGTRLACAYHGWEFDQAGQCTRVPQLGSDSKAAATACSSPRSCVTSYPTRERDGLLFAWLDASEEGRRLADESEPPKTLPASVIPMEDWIMTELPNDYRFWVEQGMDPGHANFLHHGTFNQDDSVPMEGGRVRDIDLHKGWRWEHRGYEKKNKDMYASREFVPPFLIRVDYEQPSGSVFAFATLQVPVRPGVCRTYFKPGFAMRPPRGAQNENQSASQGPQDTTREEGPKVAPQAKPAKKSGSWWAGGISVASLLRRLPHWANNSQQLIADQDSVMMCRQELLMRRQGLDRRSYNLNSRSDEGVSAINQWLELAGYPDSLWGGQTPAEGSGSVSSPRPPAGATYPGWPEAELPLELLLSRQERHVRHCAVCQRGQKLVTRICVALTAAAALAGAAAAGLAAVAAMSPQGLAAVGGWKALAAITAVAAALVWAAPYAWYRHWVPVSPLSYLDPSRPTPVTLLGESLVVWRRAQVGKQPPAWVVMRDACPHRLAPLSEGRLEAGGTRLACAYHGWEFDQAGQCTRVPQLGSDSKAAATACSSPRSCVTSYPTRERDGVLFAWLDASEEGRRLADESEPPKTLPDNATPTIDWIMNEPPNDYKFWAEQAMDPGHANFLHHGIFNQQDYVPMESERVRYVELHKGWRWEHRGYEKKNKDMHASREFVPPYMIRVEYEQPSGSTLYITTMQVPVRPGVCRTFFKSGLSQRPPRVQQQQQLQGQAKAAQDASAQAAGASGSVKEPTGAAVKWAKGADAAPPGLGGGIFSLLARVPHWIPFGYLTSDQDVVMMCRQELLMRRQGLNRRSYFLNSPSDEGIAAINRWLELAGYPDSLWGGQAPAPAPAPTPGSGSVSSPCAPAGATYPGWPEAELPLELLLSRQERHVRHCAVCQRGQKLVTRICVALTAAAALAAAAAAGLAAVAAMSPQGLAAVGGWKALAAVAVGAAALAWAAVQGWAFREERFVSGVAQWLRVGGFTSLHKQ</sequence>
<dbReference type="InterPro" id="IPR036922">
    <property type="entry name" value="Rieske_2Fe-2S_sf"/>
</dbReference>
<keyword evidence="9 11" id="KW-0472">Membrane</keyword>
<feature type="domain" description="Rieske" evidence="12">
    <location>
        <begin position="39"/>
        <end position="156"/>
    </location>
</feature>
<feature type="compositionally biased region" description="Low complexity" evidence="10">
    <location>
        <begin position="808"/>
        <end position="836"/>
    </location>
</feature>
<keyword evidence="6" id="KW-0560">Oxidoreductase</keyword>
<dbReference type="OrthoDB" id="544240at2759"/>
<reference evidence="14" key="1">
    <citation type="journal article" date="2016" name="Nat. Commun.">
        <title>The Gonium pectorale genome demonstrates co-option of cell cycle regulation during the evolution of multicellularity.</title>
        <authorList>
            <person name="Hanschen E.R."/>
            <person name="Marriage T.N."/>
            <person name="Ferris P.J."/>
            <person name="Hamaji T."/>
            <person name="Toyoda A."/>
            <person name="Fujiyama A."/>
            <person name="Neme R."/>
            <person name="Noguchi H."/>
            <person name="Minakuchi Y."/>
            <person name="Suzuki M."/>
            <person name="Kawai-Toyooka H."/>
            <person name="Smith D.R."/>
            <person name="Sparks H."/>
            <person name="Anderson J."/>
            <person name="Bakaric R."/>
            <person name="Luria V."/>
            <person name="Karger A."/>
            <person name="Kirschner M.W."/>
            <person name="Durand P.M."/>
            <person name="Michod R.E."/>
            <person name="Nozaki H."/>
            <person name="Olson B.J."/>
        </authorList>
    </citation>
    <scope>NUCLEOTIDE SEQUENCE [LARGE SCALE GENOMIC DNA]</scope>
    <source>
        <strain evidence="14">NIES-2863</strain>
    </source>
</reference>
<dbReference type="InterPro" id="IPR050584">
    <property type="entry name" value="Cholesterol_7-desaturase"/>
</dbReference>
<feature type="compositionally biased region" description="Polar residues" evidence="10">
    <location>
        <begin position="308"/>
        <end position="320"/>
    </location>
</feature>
<dbReference type="Gene3D" id="3.90.380.10">
    <property type="entry name" value="Naphthalene 1,2-dioxygenase Alpha Subunit, Chain A, domain 1"/>
    <property type="match status" value="1"/>
</dbReference>
<feature type="region of interest" description="Disordered" evidence="10">
    <location>
        <begin position="422"/>
        <end position="442"/>
    </location>
</feature>
<keyword evidence="3" id="KW-0001">2Fe-2S</keyword>